<organism evidence="1 2">
    <name type="scientific">Hevea brasiliensis</name>
    <name type="common">Para rubber tree</name>
    <name type="synonym">Siphonia brasiliensis</name>
    <dbReference type="NCBI Taxonomy" id="3981"/>
    <lineage>
        <taxon>Eukaryota</taxon>
        <taxon>Viridiplantae</taxon>
        <taxon>Streptophyta</taxon>
        <taxon>Embryophyta</taxon>
        <taxon>Tracheophyta</taxon>
        <taxon>Spermatophyta</taxon>
        <taxon>Magnoliopsida</taxon>
        <taxon>eudicotyledons</taxon>
        <taxon>Gunneridae</taxon>
        <taxon>Pentapetalae</taxon>
        <taxon>rosids</taxon>
        <taxon>fabids</taxon>
        <taxon>Malpighiales</taxon>
        <taxon>Euphorbiaceae</taxon>
        <taxon>Crotonoideae</taxon>
        <taxon>Micrandreae</taxon>
        <taxon>Hevea</taxon>
    </lineage>
</organism>
<evidence type="ECO:0000313" key="2">
    <source>
        <dbReference type="Proteomes" id="UP000467840"/>
    </source>
</evidence>
<accession>A0A6A6KUJ2</accession>
<comment type="caution">
    <text evidence="1">The sequence shown here is derived from an EMBL/GenBank/DDBJ whole genome shotgun (WGS) entry which is preliminary data.</text>
</comment>
<dbReference type="EMBL" id="JAAGAX010000014">
    <property type="protein sequence ID" value="KAF2292317.1"/>
    <property type="molecule type" value="Genomic_DNA"/>
</dbReference>
<dbReference type="AlphaFoldDB" id="A0A6A6KUJ2"/>
<dbReference type="PANTHER" id="PTHR33133:SF27">
    <property type="entry name" value="G-PROTEIN COUPLED RECEPTORS FAMILY 1 PROFILE DOMAIN-CONTAINING PROTEIN"/>
    <property type="match status" value="1"/>
</dbReference>
<sequence>MAIQQLTVESRVAFPLNTVGILREAVKLPARNGKLMLQLMILVFSPLYLLVLIHNLVAGPLMNKIEDDYEQSSVDQNDVRSLVGIELLLFGVFSFVSLWGTTLTIYAASTIYIGKDIKFNDLFSWMRASWKNPLITWLYVYFLSAIYIVLVTVMIKLVSVVCSSIWDWMVGVLGVVFYFYLFAQWALALIVSVMDEDSCGVKAVGRARKLIAGREVQGWFLMLILVVISVPICVVFYVTLTHDDDDELGAFTQFAFGFFATVILCQAKFFTFVVFTVFCYECKQGHGEMESEAGNCLVSHERGVHN</sequence>
<protein>
    <submittedName>
        <fullName evidence="1">Uncharacterized protein</fullName>
    </submittedName>
</protein>
<dbReference type="Proteomes" id="UP000467840">
    <property type="component" value="Chromosome 13"/>
</dbReference>
<keyword evidence="2" id="KW-1185">Reference proteome</keyword>
<evidence type="ECO:0000313" key="1">
    <source>
        <dbReference type="EMBL" id="KAF2292317.1"/>
    </source>
</evidence>
<dbReference type="PANTHER" id="PTHR33133">
    <property type="entry name" value="OS08G0107100 PROTEIN-RELATED"/>
    <property type="match status" value="1"/>
</dbReference>
<gene>
    <name evidence="1" type="ORF">GH714_018991</name>
</gene>
<name>A0A6A6KUJ2_HEVBR</name>
<reference evidence="1 2" key="1">
    <citation type="journal article" date="2020" name="Mol. Plant">
        <title>The Chromosome-Based Rubber Tree Genome Provides New Insights into Spurge Genome Evolution and Rubber Biosynthesis.</title>
        <authorList>
            <person name="Liu J."/>
            <person name="Shi C."/>
            <person name="Shi C.C."/>
            <person name="Li W."/>
            <person name="Zhang Q.J."/>
            <person name="Zhang Y."/>
            <person name="Li K."/>
            <person name="Lu H.F."/>
            <person name="Shi C."/>
            <person name="Zhu S.T."/>
            <person name="Xiao Z.Y."/>
            <person name="Nan H."/>
            <person name="Yue Y."/>
            <person name="Zhu X.G."/>
            <person name="Wu Y."/>
            <person name="Hong X.N."/>
            <person name="Fan G.Y."/>
            <person name="Tong Y."/>
            <person name="Zhang D."/>
            <person name="Mao C.L."/>
            <person name="Liu Y.L."/>
            <person name="Hao S.J."/>
            <person name="Liu W.Q."/>
            <person name="Lv M.Q."/>
            <person name="Zhang H.B."/>
            <person name="Liu Y."/>
            <person name="Hu-Tang G.R."/>
            <person name="Wang J.P."/>
            <person name="Wang J.H."/>
            <person name="Sun Y.H."/>
            <person name="Ni S.B."/>
            <person name="Chen W.B."/>
            <person name="Zhang X.C."/>
            <person name="Jiao Y.N."/>
            <person name="Eichler E.E."/>
            <person name="Li G.H."/>
            <person name="Liu X."/>
            <person name="Gao L.Z."/>
        </authorList>
    </citation>
    <scope>NUCLEOTIDE SEQUENCE [LARGE SCALE GENOMIC DNA]</scope>
    <source>
        <strain evidence="2">cv. GT1</strain>
        <tissue evidence="1">Leaf</tissue>
    </source>
</reference>
<proteinExistence type="predicted"/>